<dbReference type="OrthoDB" id="92887at2"/>
<feature type="transmembrane region" description="Helical" evidence="5">
    <location>
        <begin position="206"/>
        <end position="226"/>
    </location>
</feature>
<dbReference type="AlphaFoldDB" id="A0A0R1XKP1"/>
<dbReference type="InterPro" id="IPR003339">
    <property type="entry name" value="ABC/ECF_trnsptr_transmembrane"/>
</dbReference>
<evidence type="ECO:0000256" key="3">
    <source>
        <dbReference type="ARBA" id="ARBA00022989"/>
    </source>
</evidence>
<feature type="transmembrane region" description="Helical" evidence="5">
    <location>
        <begin position="60"/>
        <end position="82"/>
    </location>
</feature>
<dbReference type="RefSeq" id="WP_051225327.1">
    <property type="nucleotide sequence ID" value="NZ_AUEH01000028.1"/>
</dbReference>
<dbReference type="PATRIC" id="fig|1122147.4.peg.3017"/>
<dbReference type="eggNOG" id="COG0619">
    <property type="taxonomic scope" value="Bacteria"/>
</dbReference>
<keyword evidence="3 5" id="KW-1133">Transmembrane helix</keyword>
<evidence type="ECO:0000256" key="5">
    <source>
        <dbReference type="SAM" id="Phobius"/>
    </source>
</evidence>
<protein>
    <submittedName>
        <fullName evidence="6">ABC transporter permease</fullName>
    </submittedName>
</protein>
<evidence type="ECO:0000313" key="7">
    <source>
        <dbReference type="Proteomes" id="UP000050949"/>
    </source>
</evidence>
<keyword evidence="2 5" id="KW-0812">Transmembrane</keyword>
<feature type="transmembrane region" description="Helical" evidence="5">
    <location>
        <begin position="121"/>
        <end position="138"/>
    </location>
</feature>
<feature type="transmembrane region" description="Helical" evidence="5">
    <location>
        <begin position="94"/>
        <end position="115"/>
    </location>
</feature>
<name>A0A0R1XKP1_9LACO</name>
<evidence type="ECO:0000256" key="1">
    <source>
        <dbReference type="ARBA" id="ARBA00004141"/>
    </source>
</evidence>
<organism evidence="6 7">
    <name type="scientific">Schleiferilactobacillus harbinensis DSM 16991</name>
    <dbReference type="NCBI Taxonomy" id="1122147"/>
    <lineage>
        <taxon>Bacteria</taxon>
        <taxon>Bacillati</taxon>
        <taxon>Bacillota</taxon>
        <taxon>Bacilli</taxon>
        <taxon>Lactobacillales</taxon>
        <taxon>Lactobacillaceae</taxon>
        <taxon>Schleiferilactobacillus</taxon>
    </lineage>
</organism>
<keyword evidence="4 5" id="KW-0472">Membrane</keyword>
<proteinExistence type="predicted"/>
<evidence type="ECO:0000313" key="6">
    <source>
        <dbReference type="EMBL" id="KRM30117.1"/>
    </source>
</evidence>
<evidence type="ECO:0000256" key="2">
    <source>
        <dbReference type="ARBA" id="ARBA00022692"/>
    </source>
</evidence>
<sequence length="229" mass="25943">MTQTADTPRGLNAATLTLIMIGIGFPLTFAQSVWLNTIVAGLGLLYLIALRVSWRKVSLILLIALPLAFGSWISFWFFGTVDRWHLAWMYGSRVYAYLLLGMIVTMTVSTQRWLVSLHLHFHLPNAFVFGLLGALNMADRVRHEFRRIQYSALMRGENLRLWNPLLYLRIVLVSLNWSNDLAEAMTSQGFTENAPRTELIADPMPAWQWGLAGGLIVIYCAAAFGLRPW</sequence>
<comment type="subcellular location">
    <subcellularLocation>
        <location evidence="1">Membrane</location>
        <topology evidence="1">Multi-pass membrane protein</topology>
    </subcellularLocation>
</comment>
<reference evidence="6 7" key="1">
    <citation type="journal article" date="2015" name="Genome Announc.">
        <title>Expanding the biotechnology potential of lactobacilli through comparative genomics of 213 strains and associated genera.</title>
        <authorList>
            <person name="Sun Z."/>
            <person name="Harris H.M."/>
            <person name="McCann A."/>
            <person name="Guo C."/>
            <person name="Argimon S."/>
            <person name="Zhang W."/>
            <person name="Yang X."/>
            <person name="Jeffery I.B."/>
            <person name="Cooney J.C."/>
            <person name="Kagawa T.F."/>
            <person name="Liu W."/>
            <person name="Song Y."/>
            <person name="Salvetti E."/>
            <person name="Wrobel A."/>
            <person name="Rasinkangas P."/>
            <person name="Parkhill J."/>
            <person name="Rea M.C."/>
            <person name="O'Sullivan O."/>
            <person name="Ritari J."/>
            <person name="Douillard F.P."/>
            <person name="Paul Ross R."/>
            <person name="Yang R."/>
            <person name="Briner A.E."/>
            <person name="Felis G.E."/>
            <person name="de Vos W.M."/>
            <person name="Barrangou R."/>
            <person name="Klaenhammer T.R."/>
            <person name="Caufield P.W."/>
            <person name="Cui Y."/>
            <person name="Zhang H."/>
            <person name="O'Toole P.W."/>
        </authorList>
    </citation>
    <scope>NUCLEOTIDE SEQUENCE [LARGE SCALE GENOMIC DNA]</scope>
    <source>
        <strain evidence="6 7">DSM 16991</strain>
    </source>
</reference>
<feature type="transmembrane region" description="Helical" evidence="5">
    <location>
        <begin position="37"/>
        <end position="54"/>
    </location>
</feature>
<dbReference type="Proteomes" id="UP000050949">
    <property type="component" value="Unassembled WGS sequence"/>
</dbReference>
<comment type="caution">
    <text evidence="6">The sequence shown here is derived from an EMBL/GenBank/DDBJ whole genome shotgun (WGS) entry which is preliminary data.</text>
</comment>
<gene>
    <name evidence="6" type="ORF">FC91_GL002931</name>
</gene>
<accession>A0A0R1XKP1</accession>
<dbReference type="GO" id="GO:0005886">
    <property type="term" value="C:plasma membrane"/>
    <property type="evidence" value="ECO:0007669"/>
    <property type="project" value="UniProtKB-ARBA"/>
</dbReference>
<feature type="transmembrane region" description="Helical" evidence="5">
    <location>
        <begin position="12"/>
        <end position="30"/>
    </location>
</feature>
<dbReference type="EMBL" id="AZFW01000006">
    <property type="protein sequence ID" value="KRM30117.1"/>
    <property type="molecule type" value="Genomic_DNA"/>
</dbReference>
<evidence type="ECO:0000256" key="4">
    <source>
        <dbReference type="ARBA" id="ARBA00023136"/>
    </source>
</evidence>
<dbReference type="CDD" id="cd16914">
    <property type="entry name" value="EcfT"/>
    <property type="match status" value="1"/>
</dbReference>